<dbReference type="PANTHER" id="PTHR43046">
    <property type="entry name" value="GDP-MANNOSE MANNOSYL HYDROLASE"/>
    <property type="match status" value="1"/>
</dbReference>
<dbReference type="OrthoDB" id="4247482at2"/>
<sequence length="136" mass="14909">MPDLPKHSVSVAGVVLDSRGRILLARRRDNGHWEPPGGVLEPEESFEHGVRREILEETEVSVGVDRLTGAYKHLARGVVTLVFRCHVLGGSPRPTEESSAADWFELAEALALMTESRAARVTDALRDTPAVRTYPG</sequence>
<comment type="cofactor">
    <cofactor evidence="1">
        <name>Mg(2+)</name>
        <dbReference type="ChEBI" id="CHEBI:18420"/>
    </cofactor>
</comment>
<name>A0A1H1DTI3_9ACTN</name>
<protein>
    <submittedName>
        <fullName evidence="4">ADP-ribose pyrophosphatase YjhB, NUDIX family</fullName>
    </submittedName>
</protein>
<keyword evidence="2" id="KW-0378">Hydrolase</keyword>
<evidence type="ECO:0000313" key="5">
    <source>
        <dbReference type="Proteomes" id="UP000199301"/>
    </source>
</evidence>
<dbReference type="Pfam" id="PF00293">
    <property type="entry name" value="NUDIX"/>
    <property type="match status" value="1"/>
</dbReference>
<reference evidence="5" key="1">
    <citation type="submission" date="2016-10" db="EMBL/GenBank/DDBJ databases">
        <authorList>
            <person name="Varghese N."/>
            <person name="Submissions S."/>
        </authorList>
    </citation>
    <scope>NUCLEOTIDE SEQUENCE [LARGE SCALE GENOMIC DNA]</scope>
    <source>
        <strain evidence="5">DSM 45459</strain>
    </source>
</reference>
<evidence type="ECO:0000259" key="3">
    <source>
        <dbReference type="PROSITE" id="PS51462"/>
    </source>
</evidence>
<evidence type="ECO:0000256" key="1">
    <source>
        <dbReference type="ARBA" id="ARBA00001946"/>
    </source>
</evidence>
<feature type="domain" description="Nudix hydrolase" evidence="3">
    <location>
        <begin position="5"/>
        <end position="127"/>
    </location>
</feature>
<keyword evidence="5" id="KW-1185">Reference proteome</keyword>
<evidence type="ECO:0000313" key="4">
    <source>
        <dbReference type="EMBL" id="SDQ79226.1"/>
    </source>
</evidence>
<dbReference type="InterPro" id="IPR015797">
    <property type="entry name" value="NUDIX_hydrolase-like_dom_sf"/>
</dbReference>
<organism evidence="4 5">
    <name type="scientific">Actinopolyspora saharensis</name>
    <dbReference type="NCBI Taxonomy" id="995062"/>
    <lineage>
        <taxon>Bacteria</taxon>
        <taxon>Bacillati</taxon>
        <taxon>Actinomycetota</taxon>
        <taxon>Actinomycetes</taxon>
        <taxon>Actinopolysporales</taxon>
        <taxon>Actinopolysporaceae</taxon>
        <taxon>Actinopolyspora</taxon>
    </lineage>
</organism>
<dbReference type="EMBL" id="FNKO01000002">
    <property type="protein sequence ID" value="SDQ79226.1"/>
    <property type="molecule type" value="Genomic_DNA"/>
</dbReference>
<dbReference type="GO" id="GO:0016787">
    <property type="term" value="F:hydrolase activity"/>
    <property type="evidence" value="ECO:0007669"/>
    <property type="project" value="UniProtKB-KW"/>
</dbReference>
<accession>A0A1H1DTI3</accession>
<evidence type="ECO:0000256" key="2">
    <source>
        <dbReference type="ARBA" id="ARBA00022801"/>
    </source>
</evidence>
<dbReference type="SUPFAM" id="SSF55811">
    <property type="entry name" value="Nudix"/>
    <property type="match status" value="1"/>
</dbReference>
<dbReference type="STRING" id="995062.SAMN04489718_2206"/>
<gene>
    <name evidence="4" type="ORF">SAMN04489718_2206</name>
</gene>
<dbReference type="Proteomes" id="UP000199301">
    <property type="component" value="Unassembled WGS sequence"/>
</dbReference>
<dbReference type="RefSeq" id="WP_092523568.1">
    <property type="nucleotide sequence ID" value="NZ_FNKO01000002.1"/>
</dbReference>
<dbReference type="AlphaFoldDB" id="A0A1H1DTI3"/>
<dbReference type="Gene3D" id="3.90.79.10">
    <property type="entry name" value="Nucleoside Triphosphate Pyrophosphohydrolase"/>
    <property type="match status" value="1"/>
</dbReference>
<proteinExistence type="predicted"/>
<dbReference type="PANTHER" id="PTHR43046:SF14">
    <property type="entry name" value="MUTT_NUDIX FAMILY PROTEIN"/>
    <property type="match status" value="1"/>
</dbReference>
<dbReference type="InterPro" id="IPR000086">
    <property type="entry name" value="NUDIX_hydrolase_dom"/>
</dbReference>
<dbReference type="PROSITE" id="PS51462">
    <property type="entry name" value="NUDIX"/>
    <property type="match status" value="1"/>
</dbReference>